<accession>A0A1Y0B2J9</accession>
<dbReference type="AlphaFoldDB" id="A0A1Y0B2J9"/>
<reference evidence="1" key="1">
    <citation type="submission" date="2017-03" db="EMBL/GenBank/DDBJ databases">
        <title>The mitochondrial genome of the carnivorous plant Utricularia reniformis (Lentibulariaceae): structure, comparative analysis and evolutionary landmarks.</title>
        <authorList>
            <person name="Silva S.R."/>
            <person name="Alvarenga D.O."/>
            <person name="Michael T.P."/>
            <person name="Miranda V.F.O."/>
            <person name="Varani A.M."/>
        </authorList>
    </citation>
    <scope>NUCLEOTIDE SEQUENCE</scope>
</reference>
<sequence length="126" mass="14312">MSPIGPFESKKEHFKESSSVIPLFSVKIKKSKSHSLGVQSVLAHRRVEEKKFQLQVSNQIRKFKSLYLQGKNLLKTLLTQASETDIERHKTALLLSLATEPFSNLRWNQIITILALLPFLGLTLVV</sequence>
<protein>
    <submittedName>
        <fullName evidence="1">Uncharacterized protein</fullName>
    </submittedName>
</protein>
<gene>
    <name evidence="1" type="ORF">AEK19_MT1383</name>
</gene>
<proteinExistence type="predicted"/>
<dbReference type="EMBL" id="KY774314">
    <property type="protein sequence ID" value="ART31579.1"/>
    <property type="molecule type" value="Genomic_DNA"/>
</dbReference>
<keyword evidence="1" id="KW-0496">Mitochondrion</keyword>
<evidence type="ECO:0000313" key="1">
    <source>
        <dbReference type="EMBL" id="ART31579.1"/>
    </source>
</evidence>
<name>A0A1Y0B2J9_9LAMI</name>
<geneLocation type="mitochondrion" evidence="1"/>
<organism evidence="1">
    <name type="scientific">Utricularia reniformis</name>
    <dbReference type="NCBI Taxonomy" id="192314"/>
    <lineage>
        <taxon>Eukaryota</taxon>
        <taxon>Viridiplantae</taxon>
        <taxon>Streptophyta</taxon>
        <taxon>Embryophyta</taxon>
        <taxon>Tracheophyta</taxon>
        <taxon>Spermatophyta</taxon>
        <taxon>Magnoliopsida</taxon>
        <taxon>eudicotyledons</taxon>
        <taxon>Gunneridae</taxon>
        <taxon>Pentapetalae</taxon>
        <taxon>asterids</taxon>
        <taxon>lamiids</taxon>
        <taxon>Lamiales</taxon>
        <taxon>Lentibulariaceae</taxon>
        <taxon>Utricularia</taxon>
    </lineage>
</organism>